<dbReference type="InterPro" id="IPR052895">
    <property type="entry name" value="HetReg/Transcr_Mod"/>
</dbReference>
<dbReference type="PANTHER" id="PTHR24148">
    <property type="entry name" value="ANKYRIN REPEAT DOMAIN-CONTAINING PROTEIN 39 HOMOLOG-RELATED"/>
    <property type="match status" value="1"/>
</dbReference>
<protein>
    <submittedName>
        <fullName evidence="3">Heterokaryon incompatibility</fullName>
    </submittedName>
</protein>
<feature type="region of interest" description="Disordered" evidence="1">
    <location>
        <begin position="1"/>
        <end position="141"/>
    </location>
</feature>
<dbReference type="EMBL" id="JAADYS010001828">
    <property type="protein sequence ID" value="KAF4460907.1"/>
    <property type="molecule type" value="Genomic_DNA"/>
</dbReference>
<accession>A0A8H4PH98</accession>
<dbReference type="InterPro" id="IPR010730">
    <property type="entry name" value="HET"/>
</dbReference>
<evidence type="ECO:0000313" key="3">
    <source>
        <dbReference type="EMBL" id="KAF4460907.1"/>
    </source>
</evidence>
<dbReference type="Pfam" id="PF06985">
    <property type="entry name" value="HET"/>
    <property type="match status" value="1"/>
</dbReference>
<reference evidence="3 4" key="1">
    <citation type="submission" date="2020-01" db="EMBL/GenBank/DDBJ databases">
        <title>Identification and distribution of gene clusters putatively required for synthesis of sphingolipid metabolism inhibitors in phylogenetically diverse species of the filamentous fungus Fusarium.</title>
        <authorList>
            <person name="Kim H.-S."/>
            <person name="Busman M."/>
            <person name="Brown D.W."/>
            <person name="Divon H."/>
            <person name="Uhlig S."/>
            <person name="Proctor R.H."/>
        </authorList>
    </citation>
    <scope>NUCLEOTIDE SEQUENCE [LARGE SCALE GENOMIC DNA]</scope>
    <source>
        <strain evidence="3 4">NRRL 20459</strain>
    </source>
</reference>
<proteinExistence type="predicted"/>
<feature type="compositionally biased region" description="Low complexity" evidence="1">
    <location>
        <begin position="75"/>
        <end position="86"/>
    </location>
</feature>
<evidence type="ECO:0000259" key="2">
    <source>
        <dbReference type="Pfam" id="PF06985"/>
    </source>
</evidence>
<feature type="compositionally biased region" description="Basic and acidic residues" evidence="1">
    <location>
        <begin position="1"/>
        <end position="12"/>
    </location>
</feature>
<dbReference type="Proteomes" id="UP000554235">
    <property type="component" value="Unassembled WGS sequence"/>
</dbReference>
<comment type="caution">
    <text evidence="3">The sequence shown here is derived from an EMBL/GenBank/DDBJ whole genome shotgun (WGS) entry which is preliminary data.</text>
</comment>
<feature type="compositionally biased region" description="Polar residues" evidence="1">
    <location>
        <begin position="98"/>
        <end position="115"/>
    </location>
</feature>
<feature type="compositionally biased region" description="Low complexity" evidence="1">
    <location>
        <begin position="50"/>
        <end position="62"/>
    </location>
</feature>
<evidence type="ECO:0000313" key="4">
    <source>
        <dbReference type="Proteomes" id="UP000554235"/>
    </source>
</evidence>
<feature type="compositionally biased region" description="Polar residues" evidence="1">
    <location>
        <begin position="13"/>
        <end position="22"/>
    </location>
</feature>
<dbReference type="AlphaFoldDB" id="A0A8H4PH98"/>
<feature type="domain" description="Heterokaryon incompatibility" evidence="2">
    <location>
        <begin position="181"/>
        <end position="322"/>
    </location>
</feature>
<evidence type="ECO:0000256" key="1">
    <source>
        <dbReference type="SAM" id="MobiDB-lite"/>
    </source>
</evidence>
<organism evidence="3 4">
    <name type="scientific">Fusarium albosuccineum</name>
    <dbReference type="NCBI Taxonomy" id="1237068"/>
    <lineage>
        <taxon>Eukaryota</taxon>
        <taxon>Fungi</taxon>
        <taxon>Dikarya</taxon>
        <taxon>Ascomycota</taxon>
        <taxon>Pezizomycotina</taxon>
        <taxon>Sordariomycetes</taxon>
        <taxon>Hypocreomycetidae</taxon>
        <taxon>Hypocreales</taxon>
        <taxon>Nectriaceae</taxon>
        <taxon>Fusarium</taxon>
        <taxon>Fusarium decemcellulare species complex</taxon>
    </lineage>
</organism>
<dbReference type="Pfam" id="PF26639">
    <property type="entry name" value="Het-6_barrel"/>
    <property type="match status" value="1"/>
</dbReference>
<gene>
    <name evidence="3" type="ORF">FALBO_12290</name>
</gene>
<dbReference type="PANTHER" id="PTHR24148:SF73">
    <property type="entry name" value="HET DOMAIN PROTEIN (AFU_ORTHOLOGUE AFUA_8G01020)"/>
    <property type="match status" value="1"/>
</dbReference>
<dbReference type="OrthoDB" id="3548654at2759"/>
<keyword evidence="4" id="KW-1185">Reference proteome</keyword>
<sequence length="726" mass="81997">MTDMKQIPEQRDINATGSQSVLPESRKASESPAHPRPGAGAVEGEPNRHSAQAQSSPSQTSAEVNRSYRDEKQLGSPAPSRPPSGAKSHRHASKFNRYMQTRNSMSLSKSESVADSSEPPRKRMRHRSSSPQPRRLGETTFQYRSLDSRGSEIRLLRILPDISMRIQCQIFHTPLNIPHDYIAISYSWGDPLDTRLIVLDGHEFPITTSLWHALSRIRSVSTAVIVWADAICINQHDLEERGYQVGLMTSIYQKASMVALWLGPEASDSYAATELLCELAACNGSRTALVSLVNDQKRKRDWRALVDLFERDYWRRLWVVQEIFSARKVTIFCGNSAHPWEVYLEASKLLRTCKVDLMRGFHLEQGRQALSKRWVTYVDCLVGFGPSTLQSLHSLHEAGKADLFSCLVLCADKLCRDPRDKLYALLGILSENDRWQFGVNYKLEPRHVYTDIVDYVITKTGNLDIICCASNPVLAENIHMLPSWVPDWSHASSWRKPLNWILNSRCNAAKDTKASSYLFSRRRKLSIMGIVLGTADFVGNGLEHAPSTSAYLMAFLQWYWIFTSHKSPASDDDHAAFCRTLSLNRFKYPSCTSADVIGRTYQVFTRLLSERYEAFKPDETMQRYAQATPELSVDEISQALEDYFKNAMKGRKFLVTTSGLLCLASDNTSANDIICVALGCSSPIVLRQHGEEFEIVGDCYVDGYMNGRALDEETSGSREKREFVLI</sequence>
<name>A0A8H4PH98_9HYPO</name>